<dbReference type="AlphaFoldDB" id="A0A1W6K546"/>
<evidence type="ECO:0000313" key="1">
    <source>
        <dbReference type="EMBL" id="ARM82548.1"/>
    </source>
</evidence>
<gene>
    <name evidence="1" type="ORF">MARSALSMR5_00447</name>
</gene>
<protein>
    <submittedName>
        <fullName evidence="1">Uncharacterized protein</fullName>
    </submittedName>
</protein>
<accession>A0A1W6K546</accession>
<reference evidence="1 2" key="1">
    <citation type="submission" date="2017-04" db="EMBL/GenBank/DDBJ databases">
        <title>Genome Sequence of Marinobacter salarius strain SMR5 Isolated from a culture of the Diatom Skeletonema marinoi.</title>
        <authorList>
            <person name="Topel M."/>
            <person name="Pinder M.I.M."/>
            <person name="Johansson O.N."/>
            <person name="Kourtchenko O."/>
            <person name="Godhe A."/>
            <person name="Clarke A.K."/>
        </authorList>
    </citation>
    <scope>NUCLEOTIDE SEQUENCE [LARGE SCALE GENOMIC DNA]</scope>
    <source>
        <strain evidence="1 2">SMR5</strain>
    </source>
</reference>
<evidence type="ECO:0000313" key="2">
    <source>
        <dbReference type="Proteomes" id="UP000193100"/>
    </source>
</evidence>
<proteinExistence type="predicted"/>
<dbReference type="Proteomes" id="UP000193100">
    <property type="component" value="Chromosome"/>
</dbReference>
<dbReference type="EMBL" id="CP020931">
    <property type="protein sequence ID" value="ARM82548.1"/>
    <property type="molecule type" value="Genomic_DNA"/>
</dbReference>
<sequence length="37" mass="4269">MNVSMLFAEVKCRSTARVRLTFGMFSQRWTAWAMVVG</sequence>
<organism evidence="1 2">
    <name type="scientific">Marinobacter salarius</name>
    <dbReference type="NCBI Taxonomy" id="1420917"/>
    <lineage>
        <taxon>Bacteria</taxon>
        <taxon>Pseudomonadati</taxon>
        <taxon>Pseudomonadota</taxon>
        <taxon>Gammaproteobacteria</taxon>
        <taxon>Pseudomonadales</taxon>
        <taxon>Marinobacteraceae</taxon>
        <taxon>Marinobacter</taxon>
    </lineage>
</organism>
<name>A0A1W6K546_9GAMM</name>